<evidence type="ECO:0000313" key="2">
    <source>
        <dbReference type="EnsemblMetazoa" id="tetur15g00480.1"/>
    </source>
</evidence>
<dbReference type="EnsemblMetazoa" id="tetur15g00480.1">
    <property type="protein sequence ID" value="tetur15g00480.1"/>
    <property type="gene ID" value="tetur15g00480"/>
</dbReference>
<organism evidence="2 3">
    <name type="scientific">Tetranychus urticae</name>
    <name type="common">Two-spotted spider mite</name>
    <dbReference type="NCBI Taxonomy" id="32264"/>
    <lineage>
        <taxon>Eukaryota</taxon>
        <taxon>Metazoa</taxon>
        <taxon>Ecdysozoa</taxon>
        <taxon>Arthropoda</taxon>
        <taxon>Chelicerata</taxon>
        <taxon>Arachnida</taxon>
        <taxon>Acari</taxon>
        <taxon>Acariformes</taxon>
        <taxon>Trombidiformes</taxon>
        <taxon>Prostigmata</taxon>
        <taxon>Eleutherengona</taxon>
        <taxon>Raphignathae</taxon>
        <taxon>Tetranychoidea</taxon>
        <taxon>Tetranychidae</taxon>
        <taxon>Tetranychus</taxon>
    </lineage>
</organism>
<accession>T1KM60</accession>
<dbReference type="HOGENOM" id="CLU_2625162_0_0_1"/>
<feature type="region of interest" description="Disordered" evidence="1">
    <location>
        <begin position="27"/>
        <end position="78"/>
    </location>
</feature>
<protein>
    <submittedName>
        <fullName evidence="2">Uncharacterized protein</fullName>
    </submittedName>
</protein>
<keyword evidence="3" id="KW-1185">Reference proteome</keyword>
<dbReference type="EMBL" id="CAEY01000239">
    <property type="status" value="NOT_ANNOTATED_CDS"/>
    <property type="molecule type" value="Genomic_DNA"/>
</dbReference>
<reference evidence="3" key="1">
    <citation type="submission" date="2011-08" db="EMBL/GenBank/DDBJ databases">
        <authorList>
            <person name="Rombauts S."/>
        </authorList>
    </citation>
    <scope>NUCLEOTIDE SEQUENCE</scope>
    <source>
        <strain evidence="3">London</strain>
    </source>
</reference>
<evidence type="ECO:0000256" key="1">
    <source>
        <dbReference type="SAM" id="MobiDB-lite"/>
    </source>
</evidence>
<dbReference type="AlphaFoldDB" id="T1KM60"/>
<proteinExistence type="predicted"/>
<feature type="compositionally biased region" description="Polar residues" evidence="1">
    <location>
        <begin position="40"/>
        <end position="58"/>
    </location>
</feature>
<feature type="compositionally biased region" description="Polar residues" evidence="1">
    <location>
        <begin position="65"/>
        <end position="78"/>
    </location>
</feature>
<name>T1KM60_TETUR</name>
<reference evidence="2" key="2">
    <citation type="submission" date="2015-06" db="UniProtKB">
        <authorList>
            <consortium name="EnsemblMetazoa"/>
        </authorList>
    </citation>
    <scope>IDENTIFICATION</scope>
</reference>
<evidence type="ECO:0000313" key="3">
    <source>
        <dbReference type="Proteomes" id="UP000015104"/>
    </source>
</evidence>
<sequence>MILILPPYDPLDIPYVKMIEEKYRTGNKMNKTKSQEHASETFTSYTENTNNHHPSDQMSLDEGTNEINVATYQSESYL</sequence>
<dbReference type="Proteomes" id="UP000015104">
    <property type="component" value="Unassembled WGS sequence"/>
</dbReference>